<dbReference type="InterPro" id="IPR035954">
    <property type="entry name" value="MTH677-like_sf"/>
</dbReference>
<dbReference type="AlphaFoldDB" id="G0LHP2"/>
<evidence type="ECO:0000313" key="3">
    <source>
        <dbReference type="Proteomes" id="UP000007954"/>
    </source>
</evidence>
<accession>G0LHP2</accession>
<name>G0LHP2_HALWC</name>
<dbReference type="EMBL" id="FR746099">
    <property type="protein sequence ID" value="CCC39280.1"/>
    <property type="molecule type" value="Genomic_DNA"/>
</dbReference>
<dbReference type="Gene3D" id="3.30.300.100">
    <property type="entry name" value="MTH677-like"/>
    <property type="match status" value="1"/>
</dbReference>
<proteinExistence type="inferred from homology"/>
<dbReference type="Pfam" id="PF11419">
    <property type="entry name" value="DUF3194"/>
    <property type="match status" value="1"/>
</dbReference>
<sequence>MHEHEIIVMSPSTPSDEAVVQTAADAAEGVIFAEYRQSTVTDVDITVSFESGVLEVDVYLNIPDDVSPPADDVADEAARTAQAAVDELFDETQG</sequence>
<gene>
    <name evidence="2" type="ordered locus">Hqrw_1320</name>
</gene>
<comment type="similarity">
    <text evidence="1">Belongs to the UPF0440 family.</text>
</comment>
<evidence type="ECO:0000313" key="2">
    <source>
        <dbReference type="EMBL" id="CCC39280.1"/>
    </source>
</evidence>
<protein>
    <submittedName>
        <fullName evidence="2">DUF3194 family protein</fullName>
    </submittedName>
</protein>
<reference evidence="2 3" key="1">
    <citation type="journal article" date="2011" name="PLoS ONE">
        <title>Haloquadratum walsbyi: limited diversity in a global pond.</title>
        <authorList>
            <person name="Dyall-Smith M."/>
            <person name="Pfeiffer F."/>
            <person name="Klee K."/>
            <person name="Palm P."/>
            <person name="Gross K."/>
            <person name="Schuster S.C."/>
            <person name="Rampp M."/>
            <person name="Oesterhelt D."/>
        </authorList>
    </citation>
    <scope>NUCLEOTIDE SEQUENCE [LARGE SCALE GENOMIC DNA]</scope>
    <source>
        <strain evidence="3">DSM 16854 / JCM 12705 / C23</strain>
    </source>
</reference>
<dbReference type="InterPro" id="IPR024502">
    <property type="entry name" value="DUF3194"/>
</dbReference>
<organism evidence="2 3">
    <name type="scientific">Haloquadratum walsbyi (strain DSM 16854 / JCM 12705 / C23)</name>
    <dbReference type="NCBI Taxonomy" id="768065"/>
    <lineage>
        <taxon>Archaea</taxon>
        <taxon>Methanobacteriati</taxon>
        <taxon>Methanobacteriota</taxon>
        <taxon>Stenosarchaea group</taxon>
        <taxon>Halobacteria</taxon>
        <taxon>Halobacteriales</taxon>
        <taxon>Haloferacaceae</taxon>
        <taxon>Haloquadratum</taxon>
    </lineage>
</organism>
<dbReference type="HOGENOM" id="CLU_190390_0_0_2"/>
<evidence type="ECO:0000256" key="1">
    <source>
        <dbReference type="ARBA" id="ARBA00008515"/>
    </source>
</evidence>
<dbReference type="KEGG" id="hwc:Hqrw_1320"/>
<dbReference type="Proteomes" id="UP000007954">
    <property type="component" value="Chromosome"/>
</dbReference>